<keyword evidence="2" id="KW-0808">Transferase</keyword>
<evidence type="ECO:0000256" key="1">
    <source>
        <dbReference type="ARBA" id="ARBA00007837"/>
    </source>
</evidence>
<organism evidence="4">
    <name type="scientific">marine sediment metagenome</name>
    <dbReference type="NCBI Taxonomy" id="412755"/>
    <lineage>
        <taxon>unclassified sequences</taxon>
        <taxon>metagenomes</taxon>
        <taxon>ecological metagenomes</taxon>
    </lineage>
</organism>
<protein>
    <recommendedName>
        <fullName evidence="3">Phosphotransferase system enzyme I N-terminal domain-containing protein</fullName>
    </recommendedName>
</protein>
<dbReference type="InterPro" id="IPR008731">
    <property type="entry name" value="PTS_EIN"/>
</dbReference>
<evidence type="ECO:0000256" key="2">
    <source>
        <dbReference type="ARBA" id="ARBA00022679"/>
    </source>
</evidence>
<dbReference type="PANTHER" id="PTHR46244:SF3">
    <property type="entry name" value="PHOSPHOENOLPYRUVATE-PROTEIN PHOSPHOTRANSFERASE"/>
    <property type="match status" value="1"/>
</dbReference>
<comment type="similarity">
    <text evidence="1">Belongs to the PEP-utilizing enzyme family.</text>
</comment>
<dbReference type="InterPro" id="IPR036618">
    <property type="entry name" value="PtsI_HPr-bd_sf"/>
</dbReference>
<reference evidence="4" key="1">
    <citation type="journal article" date="2014" name="Front. Microbiol.">
        <title>High frequency of phylogenetically diverse reductive dehalogenase-homologous genes in deep subseafloor sedimentary metagenomes.</title>
        <authorList>
            <person name="Kawai M."/>
            <person name="Futagami T."/>
            <person name="Toyoda A."/>
            <person name="Takaki Y."/>
            <person name="Nishi S."/>
            <person name="Hori S."/>
            <person name="Arai W."/>
            <person name="Tsubouchi T."/>
            <person name="Morono Y."/>
            <person name="Uchiyama I."/>
            <person name="Ito T."/>
            <person name="Fujiyama A."/>
            <person name="Inagaki F."/>
            <person name="Takami H."/>
        </authorList>
    </citation>
    <scope>NUCLEOTIDE SEQUENCE</scope>
    <source>
        <strain evidence="4">Expedition CK06-06</strain>
    </source>
</reference>
<feature type="non-terminal residue" evidence="4">
    <location>
        <position position="126"/>
    </location>
</feature>
<dbReference type="Pfam" id="PF05524">
    <property type="entry name" value="PEP-utilisers_N"/>
    <property type="match status" value="1"/>
</dbReference>
<dbReference type="Gene3D" id="1.10.274.10">
    <property type="entry name" value="PtsI, HPr-binding domain"/>
    <property type="match status" value="1"/>
</dbReference>
<name>X0WDT6_9ZZZZ</name>
<feature type="domain" description="Phosphotransferase system enzyme I N-terminal" evidence="3">
    <location>
        <begin position="5"/>
        <end position="126"/>
    </location>
</feature>
<dbReference type="GO" id="GO:0009401">
    <property type="term" value="P:phosphoenolpyruvate-dependent sugar phosphotransferase system"/>
    <property type="evidence" value="ECO:0007669"/>
    <property type="project" value="InterPro"/>
</dbReference>
<evidence type="ECO:0000313" key="4">
    <source>
        <dbReference type="EMBL" id="GAG29139.1"/>
    </source>
</evidence>
<evidence type="ECO:0000259" key="3">
    <source>
        <dbReference type="Pfam" id="PF05524"/>
    </source>
</evidence>
<dbReference type="Gene3D" id="3.50.30.10">
    <property type="entry name" value="Phosphohistidine domain"/>
    <property type="match status" value="1"/>
</dbReference>
<gene>
    <name evidence="4" type="ORF">S01H1_73383</name>
</gene>
<dbReference type="InterPro" id="IPR050499">
    <property type="entry name" value="PEP-utilizing_PTS_enzyme"/>
</dbReference>
<sequence length="126" mass="14037">MIRKEGIGVSPGVAVAQIVVIDTEEFDIPERHVPVDHAQSEMARLKTAIGVSRDELRDLRKRTAKRIGKEAAGIFDFHLGLLGDKVLFKKFEETVLTGHVTAEYAVATVLRGYAREFLSMPQYLAE</sequence>
<dbReference type="AlphaFoldDB" id="X0WDT6"/>
<dbReference type="EMBL" id="BARS01049032">
    <property type="protein sequence ID" value="GAG29139.1"/>
    <property type="molecule type" value="Genomic_DNA"/>
</dbReference>
<accession>X0WDT6</accession>
<dbReference type="PANTHER" id="PTHR46244">
    <property type="entry name" value="PHOSPHOENOLPYRUVATE-PROTEIN PHOSPHOTRANSFERASE"/>
    <property type="match status" value="1"/>
</dbReference>
<dbReference type="SUPFAM" id="SSF47831">
    <property type="entry name" value="Enzyme I of the PEP:sugar phosphotransferase system HPr-binding (sub)domain"/>
    <property type="match status" value="1"/>
</dbReference>
<dbReference type="GO" id="GO:0016740">
    <property type="term" value="F:transferase activity"/>
    <property type="evidence" value="ECO:0007669"/>
    <property type="project" value="UniProtKB-KW"/>
</dbReference>
<comment type="caution">
    <text evidence="4">The sequence shown here is derived from an EMBL/GenBank/DDBJ whole genome shotgun (WGS) entry which is preliminary data.</text>
</comment>
<proteinExistence type="inferred from homology"/>